<feature type="transmembrane region" description="Helical" evidence="14">
    <location>
        <begin position="28"/>
        <end position="47"/>
    </location>
</feature>
<accession>A0ABS0LFN5</accession>
<feature type="non-terminal residue" evidence="15">
    <location>
        <position position="1"/>
    </location>
</feature>
<evidence type="ECO:0000256" key="11">
    <source>
        <dbReference type="ARBA" id="ARBA00038218"/>
    </source>
</evidence>
<reference evidence="15 16" key="1">
    <citation type="journal article" date="2020" name="J. Clin. Microbiol.">
        <title>Assessing the Genetic Diversity of Austrian Corynebacterium diphtheriae Clinical Isolates, 2011-2019.</title>
        <authorList>
            <person name="Schaeffer J."/>
            <person name="Huhulescu S."/>
            <person name="Stoeger A."/>
            <person name="Allerberger F."/>
            <person name="Ruppitsch W."/>
        </authorList>
    </citation>
    <scope>NUCLEOTIDE SEQUENCE [LARGE SCALE GENOMIC DNA]</scope>
    <source>
        <strain evidence="15 16">04-17</strain>
    </source>
</reference>
<keyword evidence="16" id="KW-1185">Reference proteome</keyword>
<keyword evidence="3" id="KW-0813">Transport</keyword>
<proteinExistence type="inferred from homology"/>
<keyword evidence="5" id="KW-0762">Sugar transport</keyword>
<protein>
    <recommendedName>
        <fullName evidence="12">Ascorbate-specific PTS system EIIC component</fullName>
    </recommendedName>
    <alternativeName>
        <fullName evidence="13">Ascorbate-specific permease IIC component UlaA</fullName>
    </alternativeName>
</protein>
<keyword evidence="4" id="KW-1003">Cell membrane</keyword>
<comment type="function">
    <text evidence="10">The phosphoenolpyruvate-dependent sugar phosphotransferase system (sugar PTS), a major carbohydrate active transport system, catalyzes the phosphorylation of incoming sugar substrates concomitantly with their translocation across the cell membrane. The enzyme II UlaABC PTS system is involved in ascorbate transport.</text>
</comment>
<comment type="subcellular location">
    <subcellularLocation>
        <location evidence="1">Cell membrane</location>
        <topology evidence="1">Multi-pass membrane protein</topology>
    </subcellularLocation>
</comment>
<dbReference type="Pfam" id="PF03611">
    <property type="entry name" value="EIIC-GAT"/>
    <property type="match status" value="1"/>
</dbReference>
<dbReference type="Proteomes" id="UP000615580">
    <property type="component" value="Unassembled WGS sequence"/>
</dbReference>
<dbReference type="PANTHER" id="PTHR33843:SF4">
    <property type="entry name" value="ASCORBATE-SPECIFIC PTS SYSTEM EIIC COMPONENT"/>
    <property type="match status" value="1"/>
</dbReference>
<gene>
    <name evidence="15" type="ORF">I4J41_13735</name>
</gene>
<evidence type="ECO:0000256" key="2">
    <source>
        <dbReference type="ARBA" id="ARBA00011738"/>
    </source>
</evidence>
<keyword evidence="6" id="KW-0598">Phosphotransferase system</keyword>
<evidence type="ECO:0000313" key="15">
    <source>
        <dbReference type="EMBL" id="MBG9355505.1"/>
    </source>
</evidence>
<evidence type="ECO:0000256" key="6">
    <source>
        <dbReference type="ARBA" id="ARBA00022683"/>
    </source>
</evidence>
<keyword evidence="9 14" id="KW-0472">Membrane</keyword>
<comment type="similarity">
    <text evidence="11">Belongs to the UlaA family.</text>
</comment>
<evidence type="ECO:0000256" key="10">
    <source>
        <dbReference type="ARBA" id="ARBA00037387"/>
    </source>
</evidence>
<dbReference type="InterPro" id="IPR004703">
    <property type="entry name" value="PTS_sugar-sp_permease"/>
</dbReference>
<dbReference type="RefSeq" id="WP_327786826.1">
    <property type="nucleotide sequence ID" value="NZ_JADQUG010000171.1"/>
</dbReference>
<keyword evidence="7 14" id="KW-0812">Transmembrane</keyword>
<evidence type="ECO:0000256" key="5">
    <source>
        <dbReference type="ARBA" id="ARBA00022597"/>
    </source>
</evidence>
<evidence type="ECO:0000256" key="7">
    <source>
        <dbReference type="ARBA" id="ARBA00022692"/>
    </source>
</evidence>
<evidence type="ECO:0000256" key="4">
    <source>
        <dbReference type="ARBA" id="ARBA00022475"/>
    </source>
</evidence>
<sequence length="119" mass="11995">ILPGLVPHFFTGGTAGVYGNATGGRRGAALGGLTNGLIITFLPAFPLGVLGSFGDTNTTFGDADFGWFGMLVGGGASVGGPLGIVLVILVGLAVFTLGWFSQVKLVQGNWDPTPWRGGS</sequence>
<dbReference type="EMBL" id="JADQUG010000171">
    <property type="protein sequence ID" value="MBG9355505.1"/>
    <property type="molecule type" value="Genomic_DNA"/>
</dbReference>
<evidence type="ECO:0000256" key="9">
    <source>
        <dbReference type="ARBA" id="ARBA00023136"/>
    </source>
</evidence>
<comment type="subunit">
    <text evidence="2">Homodimer.</text>
</comment>
<keyword evidence="8 14" id="KW-1133">Transmembrane helix</keyword>
<evidence type="ECO:0000256" key="1">
    <source>
        <dbReference type="ARBA" id="ARBA00004651"/>
    </source>
</evidence>
<evidence type="ECO:0000256" key="14">
    <source>
        <dbReference type="SAM" id="Phobius"/>
    </source>
</evidence>
<evidence type="ECO:0000256" key="13">
    <source>
        <dbReference type="ARBA" id="ARBA00042859"/>
    </source>
</evidence>
<evidence type="ECO:0000256" key="8">
    <source>
        <dbReference type="ARBA" id="ARBA00022989"/>
    </source>
</evidence>
<dbReference type="InterPro" id="IPR051562">
    <property type="entry name" value="Ascorbate-PTS_EIIC"/>
</dbReference>
<evidence type="ECO:0000256" key="12">
    <source>
        <dbReference type="ARBA" id="ARBA00039702"/>
    </source>
</evidence>
<feature type="non-terminal residue" evidence="15">
    <location>
        <position position="119"/>
    </location>
</feature>
<name>A0ABS0LFN5_9CORY</name>
<dbReference type="PANTHER" id="PTHR33843">
    <property type="entry name" value="ASCORBATE-SPECIFIC PTS SYSTEM EIIC COMPONENT"/>
    <property type="match status" value="1"/>
</dbReference>
<feature type="transmembrane region" description="Helical" evidence="14">
    <location>
        <begin position="67"/>
        <end position="100"/>
    </location>
</feature>
<organism evidence="15 16">
    <name type="scientific">Corynebacterium belfantii</name>
    <dbReference type="NCBI Taxonomy" id="2014537"/>
    <lineage>
        <taxon>Bacteria</taxon>
        <taxon>Bacillati</taxon>
        <taxon>Actinomycetota</taxon>
        <taxon>Actinomycetes</taxon>
        <taxon>Mycobacteriales</taxon>
        <taxon>Corynebacteriaceae</taxon>
        <taxon>Corynebacterium</taxon>
    </lineage>
</organism>
<comment type="caution">
    <text evidence="15">The sequence shown here is derived from an EMBL/GenBank/DDBJ whole genome shotgun (WGS) entry which is preliminary data.</text>
</comment>
<evidence type="ECO:0000313" key="16">
    <source>
        <dbReference type="Proteomes" id="UP000615580"/>
    </source>
</evidence>
<evidence type="ECO:0000256" key="3">
    <source>
        <dbReference type="ARBA" id="ARBA00022448"/>
    </source>
</evidence>